<dbReference type="InParanoid" id="E1Z7Z2"/>
<feature type="domain" description="Exonuclease" evidence="5">
    <location>
        <begin position="7"/>
        <end position="170"/>
    </location>
</feature>
<dbReference type="PANTHER" id="PTHR11046:SF0">
    <property type="entry name" value="OLIGORIBONUCLEASE, MITOCHONDRIAL"/>
    <property type="match status" value="1"/>
</dbReference>
<dbReference type="NCBIfam" id="NF003765">
    <property type="entry name" value="PRK05359.1"/>
    <property type="match status" value="1"/>
</dbReference>
<proteinExistence type="inferred from homology"/>
<dbReference type="AlphaFoldDB" id="E1Z7Z2"/>
<gene>
    <name evidence="6" type="ORF">CHLNCDRAFT_12089</name>
</gene>
<evidence type="ECO:0000259" key="5">
    <source>
        <dbReference type="SMART" id="SM00479"/>
    </source>
</evidence>
<dbReference type="FunFam" id="3.30.420.10:FF:000003">
    <property type="entry name" value="Oligoribonuclease"/>
    <property type="match status" value="1"/>
</dbReference>
<feature type="non-terminal residue" evidence="6">
    <location>
        <position position="171"/>
    </location>
</feature>
<dbReference type="RefSeq" id="XP_005850354.1">
    <property type="nucleotide sequence ID" value="XM_005850292.1"/>
</dbReference>
<keyword evidence="2" id="KW-0540">Nuclease</keyword>
<dbReference type="SMART" id="SM00479">
    <property type="entry name" value="EXOIII"/>
    <property type="match status" value="1"/>
</dbReference>
<dbReference type="GeneID" id="17357405"/>
<dbReference type="InterPro" id="IPR013520">
    <property type="entry name" value="Ribonucl_H"/>
</dbReference>
<evidence type="ECO:0000256" key="1">
    <source>
        <dbReference type="ARBA" id="ARBA00009921"/>
    </source>
</evidence>
<dbReference type="OrthoDB" id="270189at2759"/>
<accession>E1Z7Z2</accession>
<dbReference type="eggNOG" id="KOG3242">
    <property type="taxonomic scope" value="Eukaryota"/>
</dbReference>
<dbReference type="PANTHER" id="PTHR11046">
    <property type="entry name" value="OLIGORIBONUCLEASE, MITOCHONDRIAL"/>
    <property type="match status" value="1"/>
</dbReference>
<dbReference type="STRING" id="554065.E1Z7Z2"/>
<evidence type="ECO:0000313" key="6">
    <source>
        <dbReference type="EMBL" id="EFN58252.1"/>
    </source>
</evidence>
<dbReference type="Pfam" id="PF00929">
    <property type="entry name" value="RNase_T"/>
    <property type="match status" value="1"/>
</dbReference>
<dbReference type="InterPro" id="IPR012337">
    <property type="entry name" value="RNaseH-like_sf"/>
</dbReference>
<reference evidence="6 7" key="1">
    <citation type="journal article" date="2010" name="Plant Cell">
        <title>The Chlorella variabilis NC64A genome reveals adaptation to photosymbiosis, coevolution with viruses, and cryptic sex.</title>
        <authorList>
            <person name="Blanc G."/>
            <person name="Duncan G."/>
            <person name="Agarkova I."/>
            <person name="Borodovsky M."/>
            <person name="Gurnon J."/>
            <person name="Kuo A."/>
            <person name="Lindquist E."/>
            <person name="Lucas S."/>
            <person name="Pangilinan J."/>
            <person name="Polle J."/>
            <person name="Salamov A."/>
            <person name="Terry A."/>
            <person name="Yamada T."/>
            <person name="Dunigan D.D."/>
            <person name="Grigoriev I.V."/>
            <person name="Claverie J.M."/>
            <person name="Van Etten J.L."/>
        </authorList>
    </citation>
    <scope>NUCLEOTIDE SEQUENCE [LARGE SCALE GENOMIC DNA]</scope>
    <source>
        <strain evidence="6 7">NC64A</strain>
    </source>
</reference>
<keyword evidence="7" id="KW-1185">Reference proteome</keyword>
<dbReference type="FunCoup" id="E1Z7Z2">
    <property type="interactions" value="1600"/>
</dbReference>
<dbReference type="InterPro" id="IPR022894">
    <property type="entry name" value="Oligoribonuclease"/>
</dbReference>
<evidence type="ECO:0000256" key="4">
    <source>
        <dbReference type="ARBA" id="ARBA00022839"/>
    </source>
</evidence>
<keyword evidence="3" id="KW-0378">Hydrolase</keyword>
<dbReference type="KEGG" id="cvr:CHLNCDRAFT_12089"/>
<evidence type="ECO:0000313" key="7">
    <source>
        <dbReference type="Proteomes" id="UP000008141"/>
    </source>
</evidence>
<organism evidence="7">
    <name type="scientific">Chlorella variabilis</name>
    <name type="common">Green alga</name>
    <dbReference type="NCBI Taxonomy" id="554065"/>
    <lineage>
        <taxon>Eukaryota</taxon>
        <taxon>Viridiplantae</taxon>
        <taxon>Chlorophyta</taxon>
        <taxon>core chlorophytes</taxon>
        <taxon>Trebouxiophyceae</taxon>
        <taxon>Chlorellales</taxon>
        <taxon>Chlorellaceae</taxon>
        <taxon>Chlorella clade</taxon>
        <taxon>Chlorella</taxon>
    </lineage>
</organism>
<protein>
    <recommendedName>
        <fullName evidence="5">Exonuclease domain-containing protein</fullName>
    </recommendedName>
</protein>
<dbReference type="SUPFAM" id="SSF53098">
    <property type="entry name" value="Ribonuclease H-like"/>
    <property type="match status" value="1"/>
</dbReference>
<name>E1Z7Z2_CHLVA</name>
<keyword evidence="4" id="KW-0269">Exonuclease</keyword>
<dbReference type="Gene3D" id="3.30.420.10">
    <property type="entry name" value="Ribonuclease H-like superfamily/Ribonuclease H"/>
    <property type="match status" value="1"/>
</dbReference>
<comment type="similarity">
    <text evidence="1">Belongs to the oligoribonuclease family.</text>
</comment>
<dbReference type="GO" id="GO:0000175">
    <property type="term" value="F:3'-5'-RNA exonuclease activity"/>
    <property type="evidence" value="ECO:0007669"/>
    <property type="project" value="InterPro"/>
</dbReference>
<dbReference type="GO" id="GO:0005739">
    <property type="term" value="C:mitochondrion"/>
    <property type="evidence" value="ECO:0007669"/>
    <property type="project" value="TreeGrafter"/>
</dbReference>
<sequence>GGGMKQPLIWIDLEMTGLDVESDQILQIAVICTDGAMEEVVEGPELAIHQPEEVLQTMNEWCVEQHGKSGLTQACRDSTTSLAEAEQQVLEFIAGNSVHVDLAFMRKHMPRLVDHLSYRIVDVSTVGELCRRWFPREHMRAPKKKNTHTALSDIRESITQLLYYRRSIFKK</sequence>
<dbReference type="GO" id="GO:0003676">
    <property type="term" value="F:nucleic acid binding"/>
    <property type="evidence" value="ECO:0007669"/>
    <property type="project" value="InterPro"/>
</dbReference>
<dbReference type="OMA" id="EMADHEY"/>
<evidence type="ECO:0000256" key="3">
    <source>
        <dbReference type="ARBA" id="ARBA00022801"/>
    </source>
</evidence>
<dbReference type="InterPro" id="IPR036397">
    <property type="entry name" value="RNaseH_sf"/>
</dbReference>
<feature type="non-terminal residue" evidence="6">
    <location>
        <position position="1"/>
    </location>
</feature>
<dbReference type="EMBL" id="GL433838">
    <property type="protein sequence ID" value="EFN58252.1"/>
    <property type="molecule type" value="Genomic_DNA"/>
</dbReference>
<dbReference type="CDD" id="cd06135">
    <property type="entry name" value="Orn"/>
    <property type="match status" value="1"/>
</dbReference>
<dbReference type="Proteomes" id="UP000008141">
    <property type="component" value="Unassembled WGS sequence"/>
</dbReference>
<evidence type="ECO:0000256" key="2">
    <source>
        <dbReference type="ARBA" id="ARBA00022722"/>
    </source>
</evidence>